<evidence type="ECO:0000256" key="2">
    <source>
        <dbReference type="ARBA" id="ARBA00022692"/>
    </source>
</evidence>
<keyword evidence="5" id="KW-0874">Quinone</keyword>
<dbReference type="NCBIfam" id="NF004743">
    <property type="entry name" value="PRK06076.1-4"/>
    <property type="match status" value="1"/>
</dbReference>
<feature type="transmembrane region" description="Helical" evidence="5">
    <location>
        <begin position="203"/>
        <end position="222"/>
    </location>
</feature>
<dbReference type="Proteomes" id="UP001500902">
    <property type="component" value="Unassembled WGS sequence"/>
</dbReference>
<dbReference type="RefSeq" id="WP_344876890.1">
    <property type="nucleotide sequence ID" value="NZ_BAAAZP010000049.1"/>
</dbReference>
<dbReference type="NCBIfam" id="NF004741">
    <property type="entry name" value="PRK06076.1-2"/>
    <property type="match status" value="1"/>
</dbReference>
<reference evidence="8" key="1">
    <citation type="journal article" date="2019" name="Int. J. Syst. Evol. Microbiol.">
        <title>The Global Catalogue of Microorganisms (GCM) 10K type strain sequencing project: providing services to taxonomists for standard genome sequencing and annotation.</title>
        <authorList>
            <consortium name="The Broad Institute Genomics Platform"/>
            <consortium name="The Broad Institute Genome Sequencing Center for Infectious Disease"/>
            <person name="Wu L."/>
            <person name="Ma J."/>
        </authorList>
    </citation>
    <scope>NUCLEOTIDE SEQUENCE [LARGE SCALE GENOMIC DNA]</scope>
    <source>
        <strain evidence="8">JCM 16904</strain>
    </source>
</reference>
<comment type="similarity">
    <text evidence="5 6">Belongs to the complex I subunit 1 family.</text>
</comment>
<feature type="transmembrane region" description="Helical" evidence="5">
    <location>
        <begin position="326"/>
        <end position="348"/>
    </location>
</feature>
<keyword evidence="8" id="KW-1185">Reference proteome</keyword>
<dbReference type="HAMAP" id="MF_01350">
    <property type="entry name" value="NDH1_NuoH"/>
    <property type="match status" value="1"/>
</dbReference>
<comment type="catalytic activity">
    <reaction evidence="5">
        <text>a quinone + NADH + 5 H(+)(in) = a quinol + NAD(+) + 4 H(+)(out)</text>
        <dbReference type="Rhea" id="RHEA:57888"/>
        <dbReference type="ChEBI" id="CHEBI:15378"/>
        <dbReference type="ChEBI" id="CHEBI:24646"/>
        <dbReference type="ChEBI" id="CHEBI:57540"/>
        <dbReference type="ChEBI" id="CHEBI:57945"/>
        <dbReference type="ChEBI" id="CHEBI:132124"/>
    </reaction>
</comment>
<keyword evidence="4 5" id="KW-0472">Membrane</keyword>
<feature type="transmembrane region" description="Helical" evidence="5">
    <location>
        <begin position="292"/>
        <end position="314"/>
    </location>
</feature>
<feature type="transmembrane region" description="Helical" evidence="5">
    <location>
        <begin position="260"/>
        <end position="280"/>
    </location>
</feature>
<accession>A0ABP7BJG6</accession>
<feature type="transmembrane region" description="Helical" evidence="5">
    <location>
        <begin position="360"/>
        <end position="379"/>
    </location>
</feature>
<dbReference type="EC" id="7.1.1.-" evidence="5"/>
<protein>
    <recommendedName>
        <fullName evidence="5">NADH-quinone oxidoreductase subunit H</fullName>
        <ecNumber evidence="5">7.1.1.-</ecNumber>
    </recommendedName>
    <alternativeName>
        <fullName evidence="5">NADH dehydrogenase I subunit H</fullName>
    </alternativeName>
    <alternativeName>
        <fullName evidence="5">NDH-1 subunit H</fullName>
    </alternativeName>
</protein>
<keyword evidence="3 5" id="KW-1133">Transmembrane helix</keyword>
<keyword evidence="5" id="KW-1003">Cell membrane</keyword>
<comment type="subcellular location">
    <subcellularLocation>
        <location evidence="5 6">Cell membrane</location>
        <topology evidence="5 6">Multi-pass membrane protein</topology>
    </subcellularLocation>
    <subcellularLocation>
        <location evidence="1">Membrane</location>
        <topology evidence="1">Multi-pass membrane protein</topology>
    </subcellularLocation>
</comment>
<dbReference type="PROSITE" id="PS00668">
    <property type="entry name" value="COMPLEX1_ND1_2"/>
    <property type="match status" value="1"/>
</dbReference>
<organism evidence="7 8">
    <name type="scientific">Nonomuraea antimicrobica</name>
    <dbReference type="NCBI Taxonomy" id="561173"/>
    <lineage>
        <taxon>Bacteria</taxon>
        <taxon>Bacillati</taxon>
        <taxon>Actinomycetota</taxon>
        <taxon>Actinomycetes</taxon>
        <taxon>Streptosporangiales</taxon>
        <taxon>Streptosporangiaceae</taxon>
        <taxon>Nonomuraea</taxon>
    </lineage>
</organism>
<comment type="caution">
    <text evidence="7">The sequence shown here is derived from an EMBL/GenBank/DDBJ whole genome shotgun (WGS) entry which is preliminary data.</text>
</comment>
<evidence type="ECO:0000256" key="6">
    <source>
        <dbReference type="RuleBase" id="RU000471"/>
    </source>
</evidence>
<keyword evidence="2 5" id="KW-0812">Transmembrane</keyword>
<dbReference type="PANTHER" id="PTHR11432">
    <property type="entry name" value="NADH DEHYDROGENASE SUBUNIT 1"/>
    <property type="match status" value="1"/>
</dbReference>
<feature type="transmembrane region" description="Helical" evidence="5">
    <location>
        <begin position="20"/>
        <end position="43"/>
    </location>
</feature>
<dbReference type="InterPro" id="IPR001694">
    <property type="entry name" value="NADH_UbQ_OxRdtase_su1/FPO"/>
</dbReference>
<dbReference type="PROSITE" id="PS00667">
    <property type="entry name" value="COMPLEX1_ND1_1"/>
    <property type="match status" value="1"/>
</dbReference>
<evidence type="ECO:0000256" key="4">
    <source>
        <dbReference type="ARBA" id="ARBA00023136"/>
    </source>
</evidence>
<dbReference type="InterPro" id="IPR018086">
    <property type="entry name" value="NADH_UbQ_OxRdtase_su1_CS"/>
</dbReference>
<comment type="subunit">
    <text evidence="5">NDH-1 is composed of 14 different subunits. Subunits NuoA, H, J, K, L, M, N constitute the membrane sector of the complex.</text>
</comment>
<keyword evidence="5" id="KW-0830">Ubiquinone</keyword>
<dbReference type="EMBL" id="BAAAZP010000049">
    <property type="protein sequence ID" value="GAA3662610.1"/>
    <property type="molecule type" value="Genomic_DNA"/>
</dbReference>
<dbReference type="Pfam" id="PF00146">
    <property type="entry name" value="NADHdh"/>
    <property type="match status" value="1"/>
</dbReference>
<proteinExistence type="inferred from homology"/>
<evidence type="ECO:0000313" key="8">
    <source>
        <dbReference type="Proteomes" id="UP001500902"/>
    </source>
</evidence>
<evidence type="ECO:0000313" key="7">
    <source>
        <dbReference type="EMBL" id="GAA3662610.1"/>
    </source>
</evidence>
<feature type="transmembrane region" description="Helical" evidence="5">
    <location>
        <begin position="171"/>
        <end position="191"/>
    </location>
</feature>
<comment type="function">
    <text evidence="5">NDH-1 shuttles electrons from NADH, via FMN and iron-sulfur (Fe-S) centers, to quinones in the respiratory chain. The immediate electron acceptor for the enzyme in this species is believed to be ubiquinone. Couples the redox reaction to proton translocation (for every two electrons transferred, four hydrogen ions are translocated across the cytoplasmic membrane), and thus conserves the redox energy in a proton gradient. This subunit may bind ubiquinone.</text>
</comment>
<feature type="transmembrane region" description="Helical" evidence="5">
    <location>
        <begin position="89"/>
        <end position="109"/>
    </location>
</feature>
<name>A0ABP7BJG6_9ACTN</name>
<evidence type="ECO:0000256" key="1">
    <source>
        <dbReference type="ARBA" id="ARBA00004141"/>
    </source>
</evidence>
<dbReference type="PANTHER" id="PTHR11432:SF3">
    <property type="entry name" value="NADH-UBIQUINONE OXIDOREDUCTASE CHAIN 1"/>
    <property type="match status" value="1"/>
</dbReference>
<sequence>MTHVLAADPTLADFGKDPLWITIIKAVMLFLFLMLGVMMFVWYERKLISWMQNRRGPNRAGKFGLLQSVADAIKMGLKEDIFPRTVDKVLYFLAPVIMVVPAFLAFSIIPFAGKVNLFGVETPLQLVDLPVAVLFMLAMGALSVYGVVLAGWSSRSPYALLGGLRSAAQVVSYEIAMGLSFVAVFLFAGTLSTSEIVKAQESTWFAVLLIPSFLIYVICMFGEAARIPFDLPEGEGELVGGFQTEYSSSLKFALIMMGEYLHTFTASAIAVTLFLGGWRAPFPISLWEGANLGWWPVLWFFIKFVLTFSFIVWVRASLPRVRYDQLMSLGWKVLIPVNLAWILLVAAVRNVVVNEGDRTLGIALGVVIVIGALAIWMRFDTVNQRRKEAMKAQVEAEFEELSNEPTAGGFPVPPLDLPHYHGVQHKEIPSGTN</sequence>
<gene>
    <name evidence="5 7" type="primary">nuoH</name>
    <name evidence="7" type="ORF">GCM10022224_028180</name>
</gene>
<evidence type="ECO:0000256" key="3">
    <source>
        <dbReference type="ARBA" id="ARBA00022989"/>
    </source>
</evidence>
<evidence type="ECO:0000256" key="5">
    <source>
        <dbReference type="HAMAP-Rule" id="MF_01350"/>
    </source>
</evidence>
<keyword evidence="5 6" id="KW-0520">NAD</keyword>
<feature type="transmembrane region" description="Helical" evidence="5">
    <location>
        <begin position="129"/>
        <end position="150"/>
    </location>
</feature>
<keyword evidence="5" id="KW-1278">Translocase</keyword>